<accession>A0AAV6VBZ7</accession>
<dbReference type="EMBL" id="JAFNEN010000128">
    <property type="protein sequence ID" value="KAG8193166.1"/>
    <property type="molecule type" value="Genomic_DNA"/>
</dbReference>
<name>A0AAV6VBZ7_9ARAC</name>
<feature type="transmembrane region" description="Helical" evidence="1">
    <location>
        <begin position="53"/>
        <end position="75"/>
    </location>
</feature>
<keyword evidence="3" id="KW-1185">Reference proteome</keyword>
<evidence type="ECO:0000256" key="1">
    <source>
        <dbReference type="SAM" id="Phobius"/>
    </source>
</evidence>
<organism evidence="2 3">
    <name type="scientific">Oedothorax gibbosus</name>
    <dbReference type="NCBI Taxonomy" id="931172"/>
    <lineage>
        <taxon>Eukaryota</taxon>
        <taxon>Metazoa</taxon>
        <taxon>Ecdysozoa</taxon>
        <taxon>Arthropoda</taxon>
        <taxon>Chelicerata</taxon>
        <taxon>Arachnida</taxon>
        <taxon>Araneae</taxon>
        <taxon>Araneomorphae</taxon>
        <taxon>Entelegynae</taxon>
        <taxon>Araneoidea</taxon>
        <taxon>Linyphiidae</taxon>
        <taxon>Erigoninae</taxon>
        <taxon>Oedothorax</taxon>
    </lineage>
</organism>
<keyword evidence="1" id="KW-0472">Membrane</keyword>
<keyword evidence="1" id="KW-0812">Transmembrane</keyword>
<protein>
    <submittedName>
        <fullName evidence="2">Uncharacterized protein</fullName>
    </submittedName>
</protein>
<evidence type="ECO:0000313" key="2">
    <source>
        <dbReference type="EMBL" id="KAG8193166.1"/>
    </source>
</evidence>
<gene>
    <name evidence="2" type="ORF">JTE90_006994</name>
</gene>
<feature type="transmembrane region" description="Helical" evidence="1">
    <location>
        <begin position="157"/>
        <end position="177"/>
    </location>
</feature>
<reference evidence="2 3" key="1">
    <citation type="journal article" date="2022" name="Nat. Ecol. Evol.">
        <title>A masculinizing supergene underlies an exaggerated male reproductive morph in a spider.</title>
        <authorList>
            <person name="Hendrickx F."/>
            <person name="De Corte Z."/>
            <person name="Sonet G."/>
            <person name="Van Belleghem S.M."/>
            <person name="Kostlbacher S."/>
            <person name="Vangestel C."/>
        </authorList>
    </citation>
    <scope>NUCLEOTIDE SEQUENCE [LARGE SCALE GENOMIC DNA]</scope>
    <source>
        <strain evidence="2">W744_W776</strain>
    </source>
</reference>
<sequence>MTDCPKPGSHWYHLKYFYHSTNEKTEPPASSYPVNFTTVAPTNSPANFLYNKYVVIGVLTFFVTIFLLTIIIHIVRSRICAREPLHHYSIASEEGSSLMGSDDENLDNLYTSCQLYVAEDDELPTGDDFEYDCSSLDGGLSVTERKALKPYVDQRRVIGALAFFVTIFLLTIIVHIVRSRICNREPIHHYSIVSEEGSSLMSSVDENLDNLYIS</sequence>
<proteinExistence type="predicted"/>
<comment type="caution">
    <text evidence="2">The sequence shown here is derived from an EMBL/GenBank/DDBJ whole genome shotgun (WGS) entry which is preliminary data.</text>
</comment>
<dbReference type="Proteomes" id="UP000827092">
    <property type="component" value="Unassembled WGS sequence"/>
</dbReference>
<dbReference type="AlphaFoldDB" id="A0AAV6VBZ7"/>
<evidence type="ECO:0000313" key="3">
    <source>
        <dbReference type="Proteomes" id="UP000827092"/>
    </source>
</evidence>
<keyword evidence="1" id="KW-1133">Transmembrane helix</keyword>